<dbReference type="NCBIfam" id="TIGR01549">
    <property type="entry name" value="HAD-SF-IA-v1"/>
    <property type="match status" value="1"/>
</dbReference>
<comment type="catalytic activity">
    <reaction evidence="1">
        <text>2-phosphoglycolate + H2O = glycolate + phosphate</text>
        <dbReference type="Rhea" id="RHEA:14369"/>
        <dbReference type="ChEBI" id="CHEBI:15377"/>
        <dbReference type="ChEBI" id="CHEBI:29805"/>
        <dbReference type="ChEBI" id="CHEBI:43474"/>
        <dbReference type="ChEBI" id="CHEBI:58033"/>
        <dbReference type="EC" id="3.1.3.18"/>
    </reaction>
</comment>
<dbReference type="GO" id="GO:0006281">
    <property type="term" value="P:DNA repair"/>
    <property type="evidence" value="ECO:0007669"/>
    <property type="project" value="TreeGrafter"/>
</dbReference>
<proteinExistence type="inferred from homology"/>
<comment type="similarity">
    <text evidence="3">Belongs to the HAD-like hydrolase superfamily. CbbY/CbbZ/Gph/YieH family.</text>
</comment>
<dbReference type="InterPro" id="IPR023198">
    <property type="entry name" value="PGP-like_dom2"/>
</dbReference>
<dbReference type="AlphaFoldDB" id="A0A1I1MFR6"/>
<dbReference type="Gene3D" id="3.40.50.1000">
    <property type="entry name" value="HAD superfamily/HAD-like"/>
    <property type="match status" value="1"/>
</dbReference>
<dbReference type="Pfam" id="PF00702">
    <property type="entry name" value="Hydrolase"/>
    <property type="match status" value="1"/>
</dbReference>
<evidence type="ECO:0000313" key="6">
    <source>
        <dbReference type="Proteomes" id="UP000231644"/>
    </source>
</evidence>
<name>A0A1I1MFR6_9RHOB</name>
<dbReference type="PANTHER" id="PTHR43434">
    <property type="entry name" value="PHOSPHOGLYCOLATE PHOSPHATASE"/>
    <property type="match status" value="1"/>
</dbReference>
<evidence type="ECO:0000256" key="1">
    <source>
        <dbReference type="ARBA" id="ARBA00000830"/>
    </source>
</evidence>
<accession>A0A1I1MFR6</accession>
<dbReference type="SFLD" id="SFLDG01129">
    <property type="entry name" value="C1.5:_HAD__Beta-PGM__Phosphata"/>
    <property type="match status" value="1"/>
</dbReference>
<dbReference type="EC" id="3.1.3.18" evidence="4"/>
<evidence type="ECO:0000313" key="5">
    <source>
        <dbReference type="EMBL" id="SFC84229.1"/>
    </source>
</evidence>
<evidence type="ECO:0000256" key="4">
    <source>
        <dbReference type="ARBA" id="ARBA00013078"/>
    </source>
</evidence>
<dbReference type="GO" id="GO:0008967">
    <property type="term" value="F:phosphoglycolate phosphatase activity"/>
    <property type="evidence" value="ECO:0007669"/>
    <property type="project" value="UniProtKB-EC"/>
</dbReference>
<dbReference type="OrthoDB" id="9797743at2"/>
<comment type="pathway">
    <text evidence="2">Organic acid metabolism; glycolate biosynthesis; glycolate from 2-phosphoglycolate: step 1/1.</text>
</comment>
<dbReference type="STRING" id="517719.SAMN05421762_2399"/>
<dbReference type="InterPro" id="IPR023214">
    <property type="entry name" value="HAD_sf"/>
</dbReference>
<dbReference type="PRINTS" id="PR00413">
    <property type="entry name" value="HADHALOGNASE"/>
</dbReference>
<keyword evidence="6" id="KW-1185">Reference proteome</keyword>
<dbReference type="GO" id="GO:0005829">
    <property type="term" value="C:cytosol"/>
    <property type="evidence" value="ECO:0007669"/>
    <property type="project" value="TreeGrafter"/>
</dbReference>
<dbReference type="SUPFAM" id="SSF56784">
    <property type="entry name" value="HAD-like"/>
    <property type="match status" value="1"/>
</dbReference>
<evidence type="ECO:0000256" key="2">
    <source>
        <dbReference type="ARBA" id="ARBA00004818"/>
    </source>
</evidence>
<dbReference type="SFLD" id="SFLDS00003">
    <property type="entry name" value="Haloacid_Dehalogenase"/>
    <property type="match status" value="1"/>
</dbReference>
<organism evidence="5 6">
    <name type="scientific">Pseudooceanicola nitratireducens</name>
    <dbReference type="NCBI Taxonomy" id="517719"/>
    <lineage>
        <taxon>Bacteria</taxon>
        <taxon>Pseudomonadati</taxon>
        <taxon>Pseudomonadota</taxon>
        <taxon>Alphaproteobacteria</taxon>
        <taxon>Rhodobacterales</taxon>
        <taxon>Paracoccaceae</taxon>
        <taxon>Pseudooceanicola</taxon>
    </lineage>
</organism>
<sequence>MIIKGILFDKDGTLFDYGATWNGWALQLISDLAAGDVTLGRRLAEAADFDLASGAFRPTSPMIACTNREAAEILLPYLPDTDLATLEELLTLRATEAPLAPPVDLHPLLDDLGGRGLSLGVMTNDSEQAALVHLQEAKILDRFDFVAGFDSGYGAKPAPTPLLAFASQLGLDPAHVAMVGDSTHDLIAGRAAGMVTVAVLTGLADAETLGPHADVVLPHIGHIPGWLAGISA</sequence>
<gene>
    <name evidence="5" type="ORF">SAMN05421762_2399</name>
</gene>
<dbReference type="PANTHER" id="PTHR43434:SF1">
    <property type="entry name" value="PHOSPHOGLYCOLATE PHOSPHATASE"/>
    <property type="match status" value="1"/>
</dbReference>
<dbReference type="InterPro" id="IPR006439">
    <property type="entry name" value="HAD-SF_hydro_IA"/>
</dbReference>
<dbReference type="InterPro" id="IPR036412">
    <property type="entry name" value="HAD-like_sf"/>
</dbReference>
<dbReference type="RefSeq" id="WP_093447765.1">
    <property type="nucleotide sequence ID" value="NZ_FNZG01000001.1"/>
</dbReference>
<dbReference type="Proteomes" id="UP000231644">
    <property type="component" value="Unassembled WGS sequence"/>
</dbReference>
<reference evidence="5 6" key="1">
    <citation type="submission" date="2016-10" db="EMBL/GenBank/DDBJ databases">
        <authorList>
            <person name="de Groot N.N."/>
        </authorList>
    </citation>
    <scope>NUCLEOTIDE SEQUENCE [LARGE SCALE GENOMIC DNA]</scope>
    <source>
        <strain evidence="5 6">DSM 29619</strain>
    </source>
</reference>
<evidence type="ECO:0000256" key="3">
    <source>
        <dbReference type="ARBA" id="ARBA00006171"/>
    </source>
</evidence>
<dbReference type="InterPro" id="IPR050155">
    <property type="entry name" value="HAD-like_hydrolase_sf"/>
</dbReference>
<dbReference type="EMBL" id="FOLX01000001">
    <property type="protein sequence ID" value="SFC84229.1"/>
    <property type="molecule type" value="Genomic_DNA"/>
</dbReference>
<protein>
    <recommendedName>
        <fullName evidence="4">phosphoglycolate phosphatase</fullName>
        <ecNumber evidence="4">3.1.3.18</ecNumber>
    </recommendedName>
</protein>
<dbReference type="Gene3D" id="1.10.150.240">
    <property type="entry name" value="Putative phosphatase, domain 2"/>
    <property type="match status" value="1"/>
</dbReference>